<accession>A0AAN8T2T8</accession>
<proteinExistence type="predicted"/>
<name>A0AAN8T2T8_SOLBU</name>
<dbReference type="EMBL" id="JBANQN010000011">
    <property type="protein sequence ID" value="KAK6776663.1"/>
    <property type="molecule type" value="Genomic_DNA"/>
</dbReference>
<keyword evidence="2" id="KW-1185">Reference proteome</keyword>
<protein>
    <submittedName>
        <fullName evidence="1">Uncharacterized protein</fullName>
    </submittedName>
</protein>
<gene>
    <name evidence="1" type="ORF">RDI58_027664</name>
</gene>
<reference evidence="1 2" key="1">
    <citation type="submission" date="2024-02" db="EMBL/GenBank/DDBJ databases">
        <title>de novo genome assembly of Solanum bulbocastanum strain 11H21.</title>
        <authorList>
            <person name="Hosaka A.J."/>
        </authorList>
    </citation>
    <scope>NUCLEOTIDE SEQUENCE [LARGE SCALE GENOMIC DNA]</scope>
    <source>
        <tissue evidence="1">Young leaves</tissue>
    </source>
</reference>
<evidence type="ECO:0000313" key="1">
    <source>
        <dbReference type="EMBL" id="KAK6776663.1"/>
    </source>
</evidence>
<evidence type="ECO:0000313" key="2">
    <source>
        <dbReference type="Proteomes" id="UP001371456"/>
    </source>
</evidence>
<organism evidence="1 2">
    <name type="scientific">Solanum bulbocastanum</name>
    <name type="common">Wild potato</name>
    <dbReference type="NCBI Taxonomy" id="147425"/>
    <lineage>
        <taxon>Eukaryota</taxon>
        <taxon>Viridiplantae</taxon>
        <taxon>Streptophyta</taxon>
        <taxon>Embryophyta</taxon>
        <taxon>Tracheophyta</taxon>
        <taxon>Spermatophyta</taxon>
        <taxon>Magnoliopsida</taxon>
        <taxon>eudicotyledons</taxon>
        <taxon>Gunneridae</taxon>
        <taxon>Pentapetalae</taxon>
        <taxon>asterids</taxon>
        <taxon>lamiids</taxon>
        <taxon>Solanales</taxon>
        <taxon>Solanaceae</taxon>
        <taxon>Solanoideae</taxon>
        <taxon>Solaneae</taxon>
        <taxon>Solanum</taxon>
    </lineage>
</organism>
<comment type="caution">
    <text evidence="1">The sequence shown here is derived from an EMBL/GenBank/DDBJ whole genome shotgun (WGS) entry which is preliminary data.</text>
</comment>
<dbReference type="AlphaFoldDB" id="A0AAN8T2T8"/>
<dbReference type="Proteomes" id="UP001371456">
    <property type="component" value="Unassembled WGS sequence"/>
</dbReference>
<sequence>MRSLEILQCSNRDEEEGRRSYTLFCFSKYKKSSKVPIFHLHKIKKIKLNFYKIIDRLINLLFNTSNFSQELYNFEVLFGTPLIWD</sequence>